<keyword evidence="1" id="KW-0472">Membrane</keyword>
<organism evidence="3 4">
    <name type="scientific">Anopheles dirus</name>
    <dbReference type="NCBI Taxonomy" id="7168"/>
    <lineage>
        <taxon>Eukaryota</taxon>
        <taxon>Metazoa</taxon>
        <taxon>Ecdysozoa</taxon>
        <taxon>Arthropoda</taxon>
        <taxon>Hexapoda</taxon>
        <taxon>Insecta</taxon>
        <taxon>Pterygota</taxon>
        <taxon>Neoptera</taxon>
        <taxon>Endopterygota</taxon>
        <taxon>Diptera</taxon>
        <taxon>Nematocera</taxon>
        <taxon>Culicoidea</taxon>
        <taxon>Culicidae</taxon>
        <taxon>Anophelinae</taxon>
        <taxon>Anopheles</taxon>
    </lineage>
</organism>
<protein>
    <submittedName>
        <fullName evidence="3">Uncharacterized protein</fullName>
    </submittedName>
</protein>
<evidence type="ECO:0000256" key="1">
    <source>
        <dbReference type="SAM" id="Phobius"/>
    </source>
</evidence>
<keyword evidence="4" id="KW-1185">Reference proteome</keyword>
<feature type="signal peptide" evidence="2">
    <location>
        <begin position="1"/>
        <end position="20"/>
    </location>
</feature>
<keyword evidence="1" id="KW-0812">Transmembrane</keyword>
<name>A0A182NQW4_9DIPT</name>
<keyword evidence="1" id="KW-1133">Transmembrane helix</keyword>
<feature type="chain" id="PRO_5008130332" evidence="2">
    <location>
        <begin position="21"/>
        <end position="149"/>
    </location>
</feature>
<dbReference type="EnsemblMetazoa" id="ADIR010049-RA">
    <property type="protein sequence ID" value="ADIR010049-PA"/>
    <property type="gene ID" value="ADIR010049"/>
</dbReference>
<dbReference type="VEuPathDB" id="VectorBase:ADIR010049"/>
<sequence>MLRSLVFAGALSIWWSSALAMECPLCVGVDECNTNQTIPKFACTGAIANQTVVLLSTFYKNLTEYTGTNTQYSCVEVNFRPVGALNDTFAVKGCSSGSRSVCGQPTYDFNGNLTCNSYYGSTGNNLDRRSFTSVLLSMAVIIGTFVIAS</sequence>
<reference evidence="3" key="2">
    <citation type="submission" date="2020-05" db="UniProtKB">
        <authorList>
            <consortium name="EnsemblMetazoa"/>
        </authorList>
    </citation>
    <scope>IDENTIFICATION</scope>
    <source>
        <strain evidence="3">WRAIR2</strain>
    </source>
</reference>
<feature type="transmembrane region" description="Helical" evidence="1">
    <location>
        <begin position="131"/>
        <end position="148"/>
    </location>
</feature>
<dbReference type="Proteomes" id="UP000075884">
    <property type="component" value="Unassembled WGS sequence"/>
</dbReference>
<evidence type="ECO:0000256" key="2">
    <source>
        <dbReference type="SAM" id="SignalP"/>
    </source>
</evidence>
<keyword evidence="2" id="KW-0732">Signal</keyword>
<evidence type="ECO:0000313" key="3">
    <source>
        <dbReference type="EnsemblMetazoa" id="ADIR010049-PA"/>
    </source>
</evidence>
<dbReference type="AlphaFoldDB" id="A0A182NQW4"/>
<proteinExistence type="predicted"/>
<accession>A0A182NQW4</accession>
<evidence type="ECO:0000313" key="4">
    <source>
        <dbReference type="Proteomes" id="UP000075884"/>
    </source>
</evidence>
<reference evidence="4" key="1">
    <citation type="submission" date="2013-03" db="EMBL/GenBank/DDBJ databases">
        <title>The Genome Sequence of Anopheles dirus WRAIR2.</title>
        <authorList>
            <consortium name="The Broad Institute Genomics Platform"/>
            <person name="Neafsey D.E."/>
            <person name="Walton C."/>
            <person name="Walker B."/>
            <person name="Young S.K."/>
            <person name="Zeng Q."/>
            <person name="Gargeya S."/>
            <person name="Fitzgerald M."/>
            <person name="Haas B."/>
            <person name="Abouelleil A."/>
            <person name="Allen A.W."/>
            <person name="Alvarado L."/>
            <person name="Arachchi H.M."/>
            <person name="Berlin A.M."/>
            <person name="Chapman S.B."/>
            <person name="Gainer-Dewar J."/>
            <person name="Goldberg J."/>
            <person name="Griggs A."/>
            <person name="Gujja S."/>
            <person name="Hansen M."/>
            <person name="Howarth C."/>
            <person name="Imamovic A."/>
            <person name="Ireland A."/>
            <person name="Larimer J."/>
            <person name="McCowan C."/>
            <person name="Murphy C."/>
            <person name="Pearson M."/>
            <person name="Poon T.W."/>
            <person name="Priest M."/>
            <person name="Roberts A."/>
            <person name="Saif S."/>
            <person name="Shea T."/>
            <person name="Sisk P."/>
            <person name="Sykes S."/>
            <person name="Wortman J."/>
            <person name="Nusbaum C."/>
            <person name="Birren B."/>
        </authorList>
    </citation>
    <scope>NUCLEOTIDE SEQUENCE [LARGE SCALE GENOMIC DNA]</scope>
    <source>
        <strain evidence="4">WRAIR2</strain>
    </source>
</reference>